<accession>A0A511QXD5</accession>
<dbReference type="InterPro" id="IPR039420">
    <property type="entry name" value="WalR-like"/>
</dbReference>
<name>A0A511QXD5_9VIBR</name>
<keyword evidence="9" id="KW-1185">Reference proteome</keyword>
<dbReference type="SMART" id="SM00862">
    <property type="entry name" value="Trans_reg_C"/>
    <property type="match status" value="1"/>
</dbReference>
<evidence type="ECO:0000259" key="7">
    <source>
        <dbReference type="PROSITE" id="PS51755"/>
    </source>
</evidence>
<evidence type="ECO:0000256" key="3">
    <source>
        <dbReference type="ARBA" id="ARBA00023015"/>
    </source>
</evidence>
<dbReference type="GO" id="GO:0005829">
    <property type="term" value="C:cytosol"/>
    <property type="evidence" value="ECO:0007669"/>
    <property type="project" value="TreeGrafter"/>
</dbReference>
<dbReference type="OrthoDB" id="8430416at2"/>
<keyword evidence="1" id="KW-0597">Phosphoprotein</keyword>
<dbReference type="PRINTS" id="PR00364">
    <property type="entry name" value="DISEASERSIST"/>
</dbReference>
<protein>
    <recommendedName>
        <fullName evidence="7">OmpR/PhoB-type domain-containing protein</fullName>
    </recommendedName>
</protein>
<evidence type="ECO:0000256" key="4">
    <source>
        <dbReference type="ARBA" id="ARBA00023125"/>
    </source>
</evidence>
<dbReference type="PROSITE" id="PS51755">
    <property type="entry name" value="OMPR_PHOB"/>
    <property type="match status" value="1"/>
</dbReference>
<dbReference type="GO" id="GO:0006355">
    <property type="term" value="P:regulation of DNA-templated transcription"/>
    <property type="evidence" value="ECO:0007669"/>
    <property type="project" value="InterPro"/>
</dbReference>
<evidence type="ECO:0000313" key="8">
    <source>
        <dbReference type="EMBL" id="GEM81182.1"/>
    </source>
</evidence>
<dbReference type="EMBL" id="BJXK01000018">
    <property type="protein sequence ID" value="GEM81182.1"/>
    <property type="molecule type" value="Genomic_DNA"/>
</dbReference>
<dbReference type="PANTHER" id="PTHR48111:SF1">
    <property type="entry name" value="TWO-COMPONENT RESPONSE REGULATOR ORR33"/>
    <property type="match status" value="1"/>
</dbReference>
<keyword evidence="4 6" id="KW-0238">DNA-binding</keyword>
<dbReference type="Gene3D" id="3.40.50.300">
    <property type="entry name" value="P-loop containing nucleotide triphosphate hydrolases"/>
    <property type="match status" value="1"/>
</dbReference>
<dbReference type="CDD" id="cd00383">
    <property type="entry name" value="trans_reg_C"/>
    <property type="match status" value="1"/>
</dbReference>
<evidence type="ECO:0000256" key="2">
    <source>
        <dbReference type="ARBA" id="ARBA00023012"/>
    </source>
</evidence>
<comment type="caution">
    <text evidence="8">The sequence shown here is derived from an EMBL/GenBank/DDBJ whole genome shotgun (WGS) entry which is preliminary data.</text>
</comment>
<dbReference type="SUPFAM" id="SSF46894">
    <property type="entry name" value="C-terminal effector domain of the bipartite response regulators"/>
    <property type="match status" value="1"/>
</dbReference>
<dbReference type="PANTHER" id="PTHR48111">
    <property type="entry name" value="REGULATOR OF RPOS"/>
    <property type="match status" value="1"/>
</dbReference>
<dbReference type="Pfam" id="PF00486">
    <property type="entry name" value="Trans_reg_C"/>
    <property type="match status" value="1"/>
</dbReference>
<evidence type="ECO:0000256" key="1">
    <source>
        <dbReference type="ARBA" id="ARBA00022553"/>
    </source>
</evidence>
<dbReference type="InterPro" id="IPR036388">
    <property type="entry name" value="WH-like_DNA-bd_sf"/>
</dbReference>
<proteinExistence type="predicted"/>
<sequence>MDTAVIEKTRARELEFLAQSMQFYGPDVIGLYGIAGVGKSTLLNQFATLYPSRCFKINCQQIEPTPRAFLQCLQQITVSDEASLSSISSALDAATTSTPPVLLLDQFESINLIESWLRQECMPALLGRIRLIFCGRLLPANQWIINPSPELNYLSLKLECLSFNDSIRFLQAQGHSVSAALGINQFANGHPLALRLASNAVLERPQRQLSEQPPNNIIHSLVRFFIEDIHDPELQQALLACSVIRRMTEPLLKAMLLCTHSQANKLYEDLAQIDFVEVNEDGLSLHEVLKKTLSSDLKSRSPQQFSVFRQRASQQIRTELESASLGQMWRYTADIIYLVENSVIRNAFFPPNDQRKYSIEPACEADKQSVMAIITNHEPQQAISIYEYWWQKHINAFHCVKDTQGKIAGFYCLLKTTEILTHQLDEDPITKAWVTHLNETEAPDGNNTEHIFIRRWLSLDKGESLSGVQAACWLDIKRIYLEMRPQLKRVYLTLQDLQPYAPAALELGFQVLDIEVDIDGIPYYSAMLDMGEESVIGWVSKRLLHELSGQEPIITRPSWFDVDARQIRTSHSQIDLTPLEFNTLSLLISHQEEVVSRKLLLKEVWGIEHNGSSNVVDTIIRSLRRKLGSNSTHIQSVRGTGYRFNVDA</sequence>
<dbReference type="InterPro" id="IPR016032">
    <property type="entry name" value="Sig_transdc_resp-reg_C-effctor"/>
</dbReference>
<gene>
    <name evidence="8" type="ORF">VSU01S_34270</name>
</gene>
<keyword evidence="2" id="KW-0902">Two-component regulatory system</keyword>
<dbReference type="RefSeq" id="WP_119009379.1">
    <property type="nucleotide sequence ID" value="NZ_BJXK01000018.1"/>
</dbReference>
<dbReference type="InterPro" id="IPR027417">
    <property type="entry name" value="P-loop_NTPase"/>
</dbReference>
<dbReference type="GO" id="GO:0032993">
    <property type="term" value="C:protein-DNA complex"/>
    <property type="evidence" value="ECO:0007669"/>
    <property type="project" value="TreeGrafter"/>
</dbReference>
<feature type="domain" description="OmpR/PhoB-type" evidence="7">
    <location>
        <begin position="550"/>
        <end position="646"/>
    </location>
</feature>
<organism evidence="8 9">
    <name type="scientific">Vibrio superstes NBRC 103154</name>
    <dbReference type="NCBI Taxonomy" id="1219062"/>
    <lineage>
        <taxon>Bacteria</taxon>
        <taxon>Pseudomonadati</taxon>
        <taxon>Pseudomonadota</taxon>
        <taxon>Gammaproteobacteria</taxon>
        <taxon>Vibrionales</taxon>
        <taxon>Vibrionaceae</taxon>
        <taxon>Vibrio</taxon>
    </lineage>
</organism>
<dbReference type="Proteomes" id="UP000321113">
    <property type="component" value="Unassembled WGS sequence"/>
</dbReference>
<feature type="DNA-binding region" description="OmpR/PhoB-type" evidence="6">
    <location>
        <begin position="550"/>
        <end position="646"/>
    </location>
</feature>
<dbReference type="InterPro" id="IPR001867">
    <property type="entry name" value="OmpR/PhoB-type_DNA-bd"/>
</dbReference>
<keyword evidence="5" id="KW-0804">Transcription</keyword>
<keyword evidence="3" id="KW-0805">Transcription regulation</keyword>
<dbReference type="GO" id="GO:0005524">
    <property type="term" value="F:ATP binding"/>
    <property type="evidence" value="ECO:0007669"/>
    <property type="project" value="InterPro"/>
</dbReference>
<dbReference type="AlphaFoldDB" id="A0A511QXD5"/>
<reference evidence="8 9" key="1">
    <citation type="submission" date="2019-07" db="EMBL/GenBank/DDBJ databases">
        <title>Whole genome shotgun sequence of Vibrio superstes NBRC 103154.</title>
        <authorList>
            <person name="Hosoyama A."/>
            <person name="Uohara A."/>
            <person name="Ohji S."/>
            <person name="Ichikawa N."/>
        </authorList>
    </citation>
    <scope>NUCLEOTIDE SEQUENCE [LARGE SCALE GENOMIC DNA]</scope>
    <source>
        <strain evidence="8 9">NBRC 103154</strain>
    </source>
</reference>
<dbReference type="Pfam" id="PF00004">
    <property type="entry name" value="AAA"/>
    <property type="match status" value="1"/>
</dbReference>
<evidence type="ECO:0000256" key="6">
    <source>
        <dbReference type="PROSITE-ProRule" id="PRU01091"/>
    </source>
</evidence>
<dbReference type="Gene3D" id="1.10.10.10">
    <property type="entry name" value="Winged helix-like DNA-binding domain superfamily/Winged helix DNA-binding domain"/>
    <property type="match status" value="1"/>
</dbReference>
<dbReference type="GO" id="GO:0016887">
    <property type="term" value="F:ATP hydrolysis activity"/>
    <property type="evidence" value="ECO:0007669"/>
    <property type="project" value="InterPro"/>
</dbReference>
<dbReference type="InterPro" id="IPR003959">
    <property type="entry name" value="ATPase_AAA_core"/>
</dbReference>
<dbReference type="GO" id="GO:0000156">
    <property type="term" value="F:phosphorelay response regulator activity"/>
    <property type="evidence" value="ECO:0007669"/>
    <property type="project" value="TreeGrafter"/>
</dbReference>
<dbReference type="SUPFAM" id="SSF52540">
    <property type="entry name" value="P-loop containing nucleoside triphosphate hydrolases"/>
    <property type="match status" value="1"/>
</dbReference>
<evidence type="ECO:0000313" key="9">
    <source>
        <dbReference type="Proteomes" id="UP000321113"/>
    </source>
</evidence>
<dbReference type="GO" id="GO:0000976">
    <property type="term" value="F:transcription cis-regulatory region binding"/>
    <property type="evidence" value="ECO:0007669"/>
    <property type="project" value="TreeGrafter"/>
</dbReference>
<evidence type="ECO:0000256" key="5">
    <source>
        <dbReference type="ARBA" id="ARBA00023163"/>
    </source>
</evidence>